<dbReference type="InterPro" id="IPR004045">
    <property type="entry name" value="Glutathione_S-Trfase_N"/>
</dbReference>
<dbReference type="InterPro" id="IPR040079">
    <property type="entry name" value="Glutathione_S-Trfase"/>
</dbReference>
<dbReference type="SFLD" id="SFLDS00019">
    <property type="entry name" value="Glutathione_Transferase_(cytos"/>
    <property type="match status" value="1"/>
</dbReference>
<evidence type="ECO:0000259" key="1">
    <source>
        <dbReference type="PROSITE" id="PS50404"/>
    </source>
</evidence>
<dbReference type="GO" id="GO:0016740">
    <property type="term" value="F:transferase activity"/>
    <property type="evidence" value="ECO:0007669"/>
    <property type="project" value="UniProtKB-KW"/>
</dbReference>
<reference evidence="3 4" key="1">
    <citation type="submission" date="2008-07" db="EMBL/GenBank/DDBJ databases">
        <authorList>
            <person name="Tandeau de Marsac N."/>
            <person name="Ferriera S."/>
            <person name="Johnson J."/>
            <person name="Kravitz S."/>
            <person name="Beeson K."/>
            <person name="Sutton G."/>
            <person name="Rogers Y.-H."/>
            <person name="Friedman R."/>
            <person name="Frazier M."/>
            <person name="Venter J.C."/>
        </authorList>
    </citation>
    <scope>NUCLEOTIDE SEQUENCE [LARGE SCALE GENOMIC DNA]</scope>
    <source>
        <strain evidence="3 4">PCC 7420</strain>
    </source>
</reference>
<dbReference type="SFLD" id="SFLDG00358">
    <property type="entry name" value="Main_(cytGST)"/>
    <property type="match status" value="1"/>
</dbReference>
<dbReference type="PANTHER" id="PTHR44051">
    <property type="entry name" value="GLUTATHIONE S-TRANSFERASE-RELATED"/>
    <property type="match status" value="1"/>
</dbReference>
<dbReference type="InterPro" id="IPR010987">
    <property type="entry name" value="Glutathione-S-Trfase_C-like"/>
</dbReference>
<proteinExistence type="predicted"/>
<dbReference type="STRING" id="118168.MC7420_5979"/>
<dbReference type="InterPro" id="IPR036249">
    <property type="entry name" value="Thioredoxin-like_sf"/>
</dbReference>
<dbReference type="Proteomes" id="UP000003835">
    <property type="component" value="Unassembled WGS sequence"/>
</dbReference>
<accession>B4W4X1</accession>
<dbReference type="SUPFAM" id="SSF47616">
    <property type="entry name" value="GST C-terminal domain-like"/>
    <property type="match status" value="1"/>
</dbReference>
<dbReference type="CDD" id="cd03207">
    <property type="entry name" value="GST_C_8"/>
    <property type="match status" value="1"/>
</dbReference>
<dbReference type="InterPro" id="IPR004046">
    <property type="entry name" value="GST_C"/>
</dbReference>
<feature type="domain" description="GST N-terminal" evidence="1">
    <location>
        <begin position="1"/>
        <end position="66"/>
    </location>
</feature>
<keyword evidence="3" id="KW-0808">Transferase</keyword>
<dbReference type="PANTHER" id="PTHR44051:SF8">
    <property type="entry name" value="GLUTATHIONE S-TRANSFERASE GSTA"/>
    <property type="match status" value="1"/>
</dbReference>
<dbReference type="SFLD" id="SFLDG01150">
    <property type="entry name" value="Main.1:_Beta-like"/>
    <property type="match status" value="1"/>
</dbReference>
<name>B4W4X1_9CYAN</name>
<dbReference type="AlphaFoldDB" id="B4W4X1"/>
<evidence type="ECO:0000259" key="2">
    <source>
        <dbReference type="PROSITE" id="PS50405"/>
    </source>
</evidence>
<feature type="domain" description="GST C-terminal" evidence="2">
    <location>
        <begin position="72"/>
        <end position="201"/>
    </location>
</feature>
<dbReference type="InterPro" id="IPR036282">
    <property type="entry name" value="Glutathione-S-Trfase_C_sf"/>
</dbReference>
<dbReference type="Gene3D" id="1.20.1050.10">
    <property type="match status" value="1"/>
</dbReference>
<dbReference type="PROSITE" id="PS50404">
    <property type="entry name" value="GST_NTER"/>
    <property type="match status" value="1"/>
</dbReference>
<evidence type="ECO:0000313" key="3">
    <source>
        <dbReference type="EMBL" id="EDX70776.1"/>
    </source>
</evidence>
<sequence>MRPRWCLEEMGIPYELMRVDITQTDKQEYQKLHPHGKVPVLVDEDITIFESAAICAYLTDKYSDKGLIPAPGTSARAYYYQWLFYAMVTLEPPVEHYIFQVLPDLPERISPLKKRSELSMDDTLAWFTQVSEPLTAALEGQDFLVENQFTTADILTGGVLMWALQLGMLDNHKILKAYAETLREREAFGRANQDFYAKVED</sequence>
<dbReference type="Gene3D" id="3.40.30.10">
    <property type="entry name" value="Glutaredoxin"/>
    <property type="match status" value="1"/>
</dbReference>
<organism evidence="3 4">
    <name type="scientific">Coleofasciculus chthonoplastes PCC 7420</name>
    <dbReference type="NCBI Taxonomy" id="118168"/>
    <lineage>
        <taxon>Bacteria</taxon>
        <taxon>Bacillati</taxon>
        <taxon>Cyanobacteriota</taxon>
        <taxon>Cyanophyceae</taxon>
        <taxon>Coleofasciculales</taxon>
        <taxon>Coleofasciculaceae</taxon>
        <taxon>Coleofasciculus</taxon>
    </lineage>
</organism>
<dbReference type="SUPFAM" id="SSF52833">
    <property type="entry name" value="Thioredoxin-like"/>
    <property type="match status" value="1"/>
</dbReference>
<gene>
    <name evidence="3" type="ORF">MC7420_5979</name>
</gene>
<dbReference type="eggNOG" id="COG0625">
    <property type="taxonomic scope" value="Bacteria"/>
</dbReference>
<dbReference type="EMBL" id="DS989882">
    <property type="protein sequence ID" value="EDX70776.1"/>
    <property type="molecule type" value="Genomic_DNA"/>
</dbReference>
<protein>
    <submittedName>
        <fullName evidence="3">Glutathione S-transferase, N-terminal domain protein</fullName>
    </submittedName>
</protein>
<dbReference type="PROSITE" id="PS50405">
    <property type="entry name" value="GST_CTER"/>
    <property type="match status" value="1"/>
</dbReference>
<dbReference type="Pfam" id="PF00043">
    <property type="entry name" value="GST_C"/>
    <property type="match status" value="1"/>
</dbReference>
<keyword evidence="4" id="KW-1185">Reference proteome</keyword>
<dbReference type="HOGENOM" id="CLU_011226_6_4_3"/>
<evidence type="ECO:0000313" key="4">
    <source>
        <dbReference type="Proteomes" id="UP000003835"/>
    </source>
</evidence>
<dbReference type="CDD" id="cd03046">
    <property type="entry name" value="GST_N_GTT1_like"/>
    <property type="match status" value="1"/>
</dbReference>
<dbReference type="Pfam" id="PF13417">
    <property type="entry name" value="GST_N_3"/>
    <property type="match status" value="1"/>
</dbReference>